<feature type="domain" description="PDZ" evidence="2">
    <location>
        <begin position="439"/>
        <end position="507"/>
    </location>
</feature>
<dbReference type="SUPFAM" id="SSF50156">
    <property type="entry name" value="PDZ domain-like"/>
    <property type="match status" value="1"/>
</dbReference>
<dbReference type="Proteomes" id="UP000050795">
    <property type="component" value="Unassembled WGS sequence"/>
</dbReference>
<evidence type="ECO:0000259" key="2">
    <source>
        <dbReference type="PROSITE" id="PS50106"/>
    </source>
</evidence>
<reference evidence="4" key="2">
    <citation type="submission" date="2023-11" db="UniProtKB">
        <authorList>
            <consortium name="WormBaseParasite"/>
        </authorList>
    </citation>
    <scope>IDENTIFICATION</scope>
</reference>
<accession>A0AA85KEB8</accession>
<dbReference type="AlphaFoldDB" id="A0AA85KEB8"/>
<feature type="region of interest" description="Disordered" evidence="1">
    <location>
        <begin position="281"/>
        <end position="300"/>
    </location>
</feature>
<name>A0AA85KEB8_TRIRE</name>
<dbReference type="Gene3D" id="2.30.42.10">
    <property type="match status" value="1"/>
</dbReference>
<sequence length="518" mass="57712">MSSEFLPNIPSNHMSMPNCLPVIQRKSVSPITQSSNESHNRPMCPRMGVKHIRSKHVSLLDWSLMNTVTPKVPCNNGSNAGEISTVKNSTVSNQLKSRPSLFLSIHEQGKINQDQSQPRRSGQLMLNKMIPTKRRPIKAKHSIHNESVCQFTQVTNQQTVFANDNNTTGNSENDLKHSGWDTEQLNTPLYLPLASSPLCALSPCQNDAISTDPVVRRRVSADVTPVSAGVKRIIEYADDLSPAKRKCSDNSSITSCPSYVNGYHKSSEHTSETIHINETTDSTVNSPHINCDSNQAPTTKRRSLTMKYHNKFTKSVTKQFIRRNSTGSSKISKPYSQMNDSSNHNKPNMLNVIRRSARRTLGTIRDMLKPSNSSTSIVSNSSSDVDETKYESQCDDQCFVPSDKVTSLIVPSLDEGYNGNDENVDLVHTDSNSSNSLRYVTLSKSSQDSTFGLFVTKSNLGYRVTRLTVRLILNNSSSLRIGDEIIQVNGIDCKQIDIDQMQELFRQNQSIQLTIIDE</sequence>
<evidence type="ECO:0000313" key="4">
    <source>
        <dbReference type="WBParaSite" id="TREG1_77240.1"/>
    </source>
</evidence>
<dbReference type="WBParaSite" id="TREG1_77240.1">
    <property type="protein sequence ID" value="TREG1_77240.1"/>
    <property type="gene ID" value="TREG1_77240"/>
</dbReference>
<dbReference type="InterPro" id="IPR036034">
    <property type="entry name" value="PDZ_sf"/>
</dbReference>
<protein>
    <recommendedName>
        <fullName evidence="2">PDZ domain-containing protein</fullName>
    </recommendedName>
</protein>
<evidence type="ECO:0000256" key="1">
    <source>
        <dbReference type="SAM" id="MobiDB-lite"/>
    </source>
</evidence>
<feature type="compositionally biased region" description="Polar residues" evidence="1">
    <location>
        <begin position="281"/>
        <end position="298"/>
    </location>
</feature>
<feature type="region of interest" description="Disordered" evidence="1">
    <location>
        <begin position="326"/>
        <end position="348"/>
    </location>
</feature>
<organism evidence="3 4">
    <name type="scientific">Trichobilharzia regenti</name>
    <name type="common">Nasal bird schistosome</name>
    <dbReference type="NCBI Taxonomy" id="157069"/>
    <lineage>
        <taxon>Eukaryota</taxon>
        <taxon>Metazoa</taxon>
        <taxon>Spiralia</taxon>
        <taxon>Lophotrochozoa</taxon>
        <taxon>Platyhelminthes</taxon>
        <taxon>Trematoda</taxon>
        <taxon>Digenea</taxon>
        <taxon>Strigeidida</taxon>
        <taxon>Schistosomatoidea</taxon>
        <taxon>Schistosomatidae</taxon>
        <taxon>Trichobilharzia</taxon>
    </lineage>
</organism>
<dbReference type="PROSITE" id="PS50106">
    <property type="entry name" value="PDZ"/>
    <property type="match status" value="1"/>
</dbReference>
<evidence type="ECO:0000313" key="3">
    <source>
        <dbReference type="Proteomes" id="UP000050795"/>
    </source>
</evidence>
<proteinExistence type="predicted"/>
<keyword evidence="3" id="KW-1185">Reference proteome</keyword>
<reference evidence="3" key="1">
    <citation type="submission" date="2022-06" db="EMBL/GenBank/DDBJ databases">
        <authorList>
            <person name="Berger JAMES D."/>
            <person name="Berger JAMES D."/>
        </authorList>
    </citation>
    <scope>NUCLEOTIDE SEQUENCE [LARGE SCALE GENOMIC DNA]</scope>
</reference>
<dbReference type="InterPro" id="IPR001478">
    <property type="entry name" value="PDZ"/>
</dbReference>